<sequence length="213" mass="23713">MTNCPIEVVHYMHEYLDGEISPEHEQVLNEHLATCEECQKLFDELSDAVELLELADPMQAPVGFAEGVMARLPQSAQQKKKTGVNRWLRKHPLLSAAALFLILMSAALFSSYNTNEQFSVTMQPNLVIEGDTVVVPAGEVIQGDLIVKNGNLRIEGQVDGNVTVIRGEKYMASTAVVTGNIEEIDEVFDWLWYKIKSAFTGLTPDKSEKEDTE</sequence>
<comment type="similarity">
    <text evidence="1">Belongs to the zinc-associated anti-sigma factor (ZAS) superfamily. Anti-sigma-W factor family.</text>
</comment>
<proteinExistence type="inferred from homology"/>
<keyword evidence="3" id="KW-0812">Transmembrane</keyword>
<keyword evidence="6" id="KW-1185">Reference proteome</keyword>
<evidence type="ECO:0000256" key="1">
    <source>
        <dbReference type="ARBA" id="ARBA00024353"/>
    </source>
</evidence>
<feature type="domain" description="Putative zinc-finger" evidence="4">
    <location>
        <begin position="7"/>
        <end position="39"/>
    </location>
</feature>
<feature type="transmembrane region" description="Helical" evidence="3">
    <location>
        <begin position="93"/>
        <end position="112"/>
    </location>
</feature>
<evidence type="ECO:0000259" key="4">
    <source>
        <dbReference type="Pfam" id="PF13490"/>
    </source>
</evidence>
<evidence type="ECO:0000313" key="6">
    <source>
        <dbReference type="Proteomes" id="UP000659496"/>
    </source>
</evidence>
<evidence type="ECO:0000256" key="3">
    <source>
        <dbReference type="SAM" id="Phobius"/>
    </source>
</evidence>
<dbReference type="Proteomes" id="UP000659496">
    <property type="component" value="Unassembled WGS sequence"/>
</dbReference>
<dbReference type="Pfam" id="PF13490">
    <property type="entry name" value="zf-HC2"/>
    <property type="match status" value="1"/>
</dbReference>
<name>A0ABR8PH45_9BACL</name>
<protein>
    <recommendedName>
        <fullName evidence="2">Anti-sigma-W factor RsiW</fullName>
    </recommendedName>
</protein>
<dbReference type="InterPro" id="IPR041916">
    <property type="entry name" value="Anti_sigma_zinc_sf"/>
</dbReference>
<evidence type="ECO:0000256" key="2">
    <source>
        <dbReference type="ARBA" id="ARBA00024438"/>
    </source>
</evidence>
<organism evidence="5 6">
    <name type="scientific">Sporosarcina gallistercoris</name>
    <dbReference type="NCBI Taxonomy" id="2762245"/>
    <lineage>
        <taxon>Bacteria</taxon>
        <taxon>Bacillati</taxon>
        <taxon>Bacillota</taxon>
        <taxon>Bacilli</taxon>
        <taxon>Bacillales</taxon>
        <taxon>Caryophanaceae</taxon>
        <taxon>Sporosarcina</taxon>
    </lineage>
</organism>
<evidence type="ECO:0000313" key="5">
    <source>
        <dbReference type="EMBL" id="MBD7907484.1"/>
    </source>
</evidence>
<comment type="caution">
    <text evidence="5">The sequence shown here is derived from an EMBL/GenBank/DDBJ whole genome shotgun (WGS) entry which is preliminary data.</text>
</comment>
<reference evidence="5 6" key="1">
    <citation type="submission" date="2020-08" db="EMBL/GenBank/DDBJ databases">
        <title>A Genomic Blueprint of the Chicken Gut Microbiome.</title>
        <authorList>
            <person name="Gilroy R."/>
            <person name="Ravi A."/>
            <person name="Getino M."/>
            <person name="Pursley I."/>
            <person name="Horton D.L."/>
            <person name="Alikhan N.-F."/>
            <person name="Baker D."/>
            <person name="Gharbi K."/>
            <person name="Hall N."/>
            <person name="Watson M."/>
            <person name="Adriaenssens E.M."/>
            <person name="Foster-Nyarko E."/>
            <person name="Jarju S."/>
            <person name="Secka A."/>
            <person name="Antonio M."/>
            <person name="Oren A."/>
            <person name="Chaudhuri R."/>
            <person name="La Ragione R.M."/>
            <person name="Hildebrand F."/>
            <person name="Pallen M.J."/>
        </authorList>
    </citation>
    <scope>NUCLEOTIDE SEQUENCE [LARGE SCALE GENOMIC DNA]</scope>
    <source>
        <strain evidence="5 6">Sa3CUA8</strain>
    </source>
</reference>
<keyword evidence="3" id="KW-1133">Transmembrane helix</keyword>
<dbReference type="EMBL" id="JACSQY010000002">
    <property type="protein sequence ID" value="MBD7907484.1"/>
    <property type="molecule type" value="Genomic_DNA"/>
</dbReference>
<dbReference type="InterPro" id="IPR027383">
    <property type="entry name" value="Znf_put"/>
</dbReference>
<gene>
    <name evidence="5" type="ORF">H9659_03930</name>
</gene>
<keyword evidence="3" id="KW-0472">Membrane</keyword>
<dbReference type="RefSeq" id="WP_191688649.1">
    <property type="nucleotide sequence ID" value="NZ_JACSQY010000002.1"/>
</dbReference>
<accession>A0ABR8PH45</accession>
<dbReference type="Gene3D" id="1.10.10.1320">
    <property type="entry name" value="Anti-sigma factor, zinc-finger domain"/>
    <property type="match status" value="1"/>
</dbReference>